<dbReference type="Gene3D" id="3.30.460.80">
    <property type="entry name" value="NADH:ubiquinone oxidoreductase, 30kDa subunit"/>
    <property type="match status" value="1"/>
</dbReference>
<gene>
    <name evidence="4" type="ORF">RH061_22060</name>
</gene>
<evidence type="ECO:0000313" key="4">
    <source>
        <dbReference type="EMBL" id="WNF22804.1"/>
    </source>
</evidence>
<feature type="region of interest" description="Disordered" evidence="2">
    <location>
        <begin position="288"/>
        <end position="309"/>
    </location>
</feature>
<feature type="domain" description="NADH:ubiquinone oxidoreductase 30kDa subunit" evidence="3">
    <location>
        <begin position="343"/>
        <end position="456"/>
    </location>
</feature>
<proteinExistence type="inferred from homology"/>
<evidence type="ECO:0000256" key="1">
    <source>
        <dbReference type="ARBA" id="ARBA00007569"/>
    </source>
</evidence>
<dbReference type="InterPro" id="IPR037232">
    <property type="entry name" value="NADH_quin_OxRdtase_su_C/D-like"/>
</dbReference>
<dbReference type="PANTHER" id="PTHR10884">
    <property type="entry name" value="NADH DEHYDROGENASE UBIQUINONE IRON-SULFUR PROTEIN 3"/>
    <property type="match status" value="1"/>
</dbReference>
<evidence type="ECO:0000259" key="3">
    <source>
        <dbReference type="Pfam" id="PF00329"/>
    </source>
</evidence>
<feature type="region of interest" description="Disordered" evidence="2">
    <location>
        <begin position="1"/>
        <end position="237"/>
    </location>
</feature>
<dbReference type="SUPFAM" id="SSF143243">
    <property type="entry name" value="Nqo5-like"/>
    <property type="match status" value="1"/>
</dbReference>
<dbReference type="NCBIfam" id="NF005832">
    <property type="entry name" value="PRK07735.1"/>
    <property type="match status" value="1"/>
</dbReference>
<dbReference type="RefSeq" id="WP_311072901.1">
    <property type="nucleotide sequence ID" value="NZ_CP134494.1"/>
</dbReference>
<accession>A0ABY9VFU2</accession>
<sequence length="462" mass="48163">MSGEKDLEQIKREAAQKAKELAKQRQAAKQAGEGNDPKEVADKVAEPEVKETDANVEASAGDDAELAKRKAAAAAKAKAAALAKMKASGQAEEASEAKEEVSAPVEGQDAELAKKKAAAAAKAKAAALAKMKASGQAEESTDESAAPEASAGDDDDLAKKKAAAVAKAKAAAAAKRKAQEAAGGADAPAGDDDDDLEKKKAAAVAKAKAAAAAKRKAQEAAGGADASAGDDDDLAKKKAAAVAKAKAAAAAKAKAAAAGGGSADDEKAKAIAAAKAKAAAAAKAKSAAGAKTGAEEPVEEKKPSPNQPYLDKYVKAITDNLGDDILEDSYINPLSKDVPTLVAKRESYYRLAEFLKYNELLGFDYLSEIHGTDFQTHMEVYVHLYSYKNRQSVALKVKLDRDQPVIESLANLWAGANWPECEAYDLLGIKFEGHPNLHRIMLGEDWVGHPLRKDYEPYDVEV</sequence>
<comment type="similarity">
    <text evidence="1">Belongs to the complex I 30 kDa subunit family.</text>
</comment>
<feature type="compositionally biased region" description="Basic and acidic residues" evidence="2">
    <location>
        <begin position="1"/>
        <end position="23"/>
    </location>
</feature>
<evidence type="ECO:0000313" key="5">
    <source>
        <dbReference type="Proteomes" id="UP001303324"/>
    </source>
</evidence>
<feature type="compositionally biased region" description="Low complexity" evidence="2">
    <location>
        <begin position="118"/>
        <end position="133"/>
    </location>
</feature>
<dbReference type="InterPro" id="IPR001268">
    <property type="entry name" value="NADH_UbQ_OxRdtase_30kDa_su"/>
</dbReference>
<feature type="compositionally biased region" description="Basic and acidic residues" evidence="2">
    <location>
        <begin position="35"/>
        <end position="53"/>
    </location>
</feature>
<feature type="compositionally biased region" description="Low complexity" evidence="2">
    <location>
        <begin position="163"/>
        <end position="173"/>
    </location>
</feature>
<protein>
    <submittedName>
        <fullName evidence="4">NADH-quinone oxidoreductase subunit C</fullName>
        <ecNumber evidence="4">1.6.5.9</ecNumber>
    </submittedName>
</protein>
<dbReference type="EC" id="1.6.5.9" evidence="4"/>
<dbReference type="GO" id="GO:0050136">
    <property type="term" value="F:NADH dehydrogenase (quinone) (non-electrogenic) activity"/>
    <property type="evidence" value="ECO:0007669"/>
    <property type="project" value="UniProtKB-EC"/>
</dbReference>
<keyword evidence="5" id="KW-1185">Reference proteome</keyword>
<dbReference type="Pfam" id="PF00329">
    <property type="entry name" value="Complex1_30kDa"/>
    <property type="match status" value="1"/>
</dbReference>
<dbReference type="Proteomes" id="UP001303324">
    <property type="component" value="Chromosome"/>
</dbReference>
<evidence type="ECO:0000256" key="2">
    <source>
        <dbReference type="SAM" id="MobiDB-lite"/>
    </source>
</evidence>
<dbReference type="EMBL" id="CP134494">
    <property type="protein sequence ID" value="WNF22804.1"/>
    <property type="molecule type" value="Genomic_DNA"/>
</dbReference>
<name>A0ABY9VFU2_9BACI</name>
<reference evidence="4 5" key="1">
    <citation type="submission" date="2023-09" db="EMBL/GenBank/DDBJ databases">
        <title>Microbial mechanism of fulvic acid promoting antimony reduction mineralization in rice fields.</title>
        <authorList>
            <person name="Chen G."/>
            <person name="Lan J."/>
        </authorList>
    </citation>
    <scope>NUCLEOTIDE SEQUENCE [LARGE SCALE GENOMIC DNA]</scope>
    <source>
        <strain evidence="4 5">PS1</strain>
    </source>
</reference>
<keyword evidence="4" id="KW-0560">Oxidoreductase</keyword>
<feature type="compositionally biased region" description="Low complexity" evidence="2">
    <location>
        <begin position="72"/>
        <end position="92"/>
    </location>
</feature>
<feature type="compositionally biased region" description="Low complexity" evidence="2">
    <location>
        <begin position="202"/>
        <end position="212"/>
    </location>
</feature>
<dbReference type="PANTHER" id="PTHR10884:SF14">
    <property type="entry name" value="NADH DEHYDROGENASE [UBIQUINONE] IRON-SULFUR PROTEIN 3, MITOCHONDRIAL"/>
    <property type="match status" value="1"/>
</dbReference>
<organism evidence="4 5">
    <name type="scientific">Mesobacillus jeotgali</name>
    <dbReference type="NCBI Taxonomy" id="129985"/>
    <lineage>
        <taxon>Bacteria</taxon>
        <taxon>Bacillati</taxon>
        <taxon>Bacillota</taxon>
        <taxon>Bacilli</taxon>
        <taxon>Bacillales</taxon>
        <taxon>Bacillaceae</taxon>
        <taxon>Mesobacillus</taxon>
    </lineage>
</organism>